<evidence type="ECO:0000256" key="1">
    <source>
        <dbReference type="ARBA" id="ARBA00004236"/>
    </source>
</evidence>
<keyword evidence="4 12" id="KW-0472">Membrane</keyword>
<dbReference type="GO" id="GO:0000272">
    <property type="term" value="P:polysaccharide catabolic process"/>
    <property type="evidence" value="ECO:0007669"/>
    <property type="project" value="UniProtKB-KW"/>
</dbReference>
<gene>
    <name evidence="13" type="primary">ndvC</name>
    <name evidence="13" type="ORF">BLTE_09530</name>
</gene>
<dbReference type="InterPro" id="IPR050732">
    <property type="entry name" value="Beta-glucan_modifiers"/>
</dbReference>
<feature type="transmembrane region" description="Helical" evidence="12">
    <location>
        <begin position="388"/>
        <end position="406"/>
    </location>
</feature>
<evidence type="ECO:0000256" key="6">
    <source>
        <dbReference type="ARBA" id="ARBA00023277"/>
    </source>
</evidence>
<keyword evidence="14" id="KW-1185">Reference proteome</keyword>
<evidence type="ECO:0000313" key="13">
    <source>
        <dbReference type="EMBL" id="BBF92268.1"/>
    </source>
</evidence>
<proteinExistence type="predicted"/>
<comment type="subcellular location">
    <subcellularLocation>
        <location evidence="1">Cell membrane</location>
    </subcellularLocation>
</comment>
<evidence type="ECO:0000256" key="7">
    <source>
        <dbReference type="ARBA" id="ARBA00023316"/>
    </source>
</evidence>
<evidence type="ECO:0000256" key="3">
    <source>
        <dbReference type="ARBA" id="ARBA00022801"/>
    </source>
</evidence>
<name>A0A348FY85_9HYPH</name>
<feature type="transmembrane region" description="Helical" evidence="12">
    <location>
        <begin position="349"/>
        <end position="368"/>
    </location>
</feature>
<evidence type="ECO:0000256" key="2">
    <source>
        <dbReference type="ARBA" id="ARBA00022475"/>
    </source>
</evidence>
<dbReference type="AlphaFoldDB" id="A0A348FY85"/>
<evidence type="ECO:0000313" key="14">
    <source>
        <dbReference type="Proteomes" id="UP000266934"/>
    </source>
</evidence>
<dbReference type="PANTHER" id="PTHR16631">
    <property type="entry name" value="GLUCAN 1,3-BETA-GLUCOSIDASE"/>
    <property type="match status" value="1"/>
</dbReference>
<accession>A0A348FY85</accession>
<dbReference type="SUPFAM" id="SSF51445">
    <property type="entry name" value="(Trans)glycosidases"/>
    <property type="match status" value="1"/>
</dbReference>
<evidence type="ECO:0000256" key="4">
    <source>
        <dbReference type="ARBA" id="ARBA00023136"/>
    </source>
</evidence>
<dbReference type="InterPro" id="IPR017853">
    <property type="entry name" value="GH"/>
</dbReference>
<dbReference type="GO" id="GO:0016787">
    <property type="term" value="F:hydrolase activity"/>
    <property type="evidence" value="ECO:0007669"/>
    <property type="project" value="UniProtKB-KW"/>
</dbReference>
<feature type="transmembrane region" description="Helical" evidence="12">
    <location>
        <begin position="488"/>
        <end position="506"/>
    </location>
</feature>
<keyword evidence="5" id="KW-0325">Glycoprotein</keyword>
<evidence type="ECO:0000256" key="11">
    <source>
        <dbReference type="ARBA" id="ARBA00043078"/>
    </source>
</evidence>
<dbReference type="Gene3D" id="3.20.20.80">
    <property type="entry name" value="Glycosidases"/>
    <property type="match status" value="1"/>
</dbReference>
<evidence type="ECO:0000256" key="10">
    <source>
        <dbReference type="ARBA" id="ARBA00042373"/>
    </source>
</evidence>
<reference evidence="13 14" key="1">
    <citation type="submission" date="2018-08" db="EMBL/GenBank/DDBJ databases">
        <title>Complete genome sequencing of Blastochloris tepida GI.</title>
        <authorList>
            <person name="Tsukatani Y."/>
            <person name="Mori H."/>
        </authorList>
    </citation>
    <scope>NUCLEOTIDE SEQUENCE [LARGE SCALE GENOMIC DNA]</scope>
    <source>
        <strain evidence="13 14">GI</strain>
    </source>
</reference>
<dbReference type="RefSeq" id="WP_126398093.1">
    <property type="nucleotide sequence ID" value="NZ_AP018907.1"/>
</dbReference>
<feature type="transmembrane region" description="Helical" evidence="12">
    <location>
        <begin position="459"/>
        <end position="476"/>
    </location>
</feature>
<evidence type="ECO:0000256" key="9">
    <source>
        <dbReference type="ARBA" id="ARBA00037649"/>
    </source>
</evidence>
<dbReference type="OrthoDB" id="9806824at2"/>
<keyword evidence="12" id="KW-1133">Transmembrane helix</keyword>
<feature type="transmembrane region" description="Helical" evidence="12">
    <location>
        <begin position="427"/>
        <end position="447"/>
    </location>
</feature>
<dbReference type="PANTHER" id="PTHR16631:SF17">
    <property type="entry name" value="GLUCAN ENDO-1,3-BETA-GLUCOSIDASE BTGC"/>
    <property type="match status" value="1"/>
</dbReference>
<keyword evidence="12" id="KW-0812">Transmembrane</keyword>
<protein>
    <recommendedName>
        <fullName evidence="11">Endo-1,3-beta-glucanase btgC</fullName>
    </recommendedName>
    <alternativeName>
        <fullName evidence="10">Laminarinase btgC</fullName>
    </alternativeName>
</protein>
<feature type="transmembrane region" description="Helical" evidence="12">
    <location>
        <begin position="512"/>
        <end position="531"/>
    </location>
</feature>
<keyword evidence="2" id="KW-1003">Cell membrane</keyword>
<sequence length="536" mass="57233">MFRAISTLGLAVIVVVSAWAWLGAPVAMPPSPLAAGEKLHCVSYAPFRNGQSPLDGGTVIPRAQIEEDLARLAKVTGCVRTYATELGLSMVPEIAAQHGLKVLQGLWLGSEPAKNAVEIETVVRLANEHRDTIRGVVVGNEVLLRGEMSDIDLADTIRKVKAQVPVPVTYADVWEYWLRHRSLAAAVDFVTIHILPYWEDFPVAAHDAGRHIDEIERKVAAVFPGKEILIGEAGWPSAGRMREGALPSPANQARVIHDLLELAKRDGYRVNVIEAFDQPWKRRLEGTVGGHWGLLDASSREPKFVLGEAVSNRPLWIWQAIGGVLMVLAVGASAHLAAHRRGAVIQVGWGGWAGLWVLAVSAGVFVPMAAEAAMLESLGPGGWVRNGALLAAAAAAAPLIAAALVFGRPLEGFGVVLDSQQRLLTDFWIKAPALLLAIVTVLAIQSALGLVFDARYKDFPFAALSAAVLPLAVLAVSGSRGPRLDGIAEIAAAAVLVGSAIFVSLNETFANWQAQWTCVLWLVLAATLLRARGARS</sequence>
<dbReference type="GO" id="GO:0071555">
    <property type="term" value="P:cell wall organization"/>
    <property type="evidence" value="ECO:0007669"/>
    <property type="project" value="UniProtKB-KW"/>
</dbReference>
<dbReference type="EMBL" id="AP018907">
    <property type="protein sequence ID" value="BBF92268.1"/>
    <property type="molecule type" value="Genomic_DNA"/>
</dbReference>
<keyword evidence="6" id="KW-0119">Carbohydrate metabolism</keyword>
<evidence type="ECO:0000256" key="12">
    <source>
        <dbReference type="SAM" id="Phobius"/>
    </source>
</evidence>
<keyword evidence="8" id="KW-0624">Polysaccharide degradation</keyword>
<keyword evidence="3" id="KW-0378">Hydrolase</keyword>
<comment type="function">
    <text evidence="9">Glucanases play a role in cell expansion during growth, in cell-cell fusion during mating, and in spore release during sporulation. This enzyme may be involved in beta-glucan degradation. Active on laminarin and lichenan.</text>
</comment>
<dbReference type="Proteomes" id="UP000266934">
    <property type="component" value="Chromosome"/>
</dbReference>
<keyword evidence="7" id="KW-0961">Cell wall biogenesis/degradation</keyword>
<dbReference type="GO" id="GO:0005886">
    <property type="term" value="C:plasma membrane"/>
    <property type="evidence" value="ECO:0007669"/>
    <property type="project" value="UniProtKB-SubCell"/>
</dbReference>
<organism evidence="13 14">
    <name type="scientific">Blastochloris tepida</name>
    <dbReference type="NCBI Taxonomy" id="2233851"/>
    <lineage>
        <taxon>Bacteria</taxon>
        <taxon>Pseudomonadati</taxon>
        <taxon>Pseudomonadota</taxon>
        <taxon>Alphaproteobacteria</taxon>
        <taxon>Hyphomicrobiales</taxon>
        <taxon>Blastochloridaceae</taxon>
        <taxon>Blastochloris</taxon>
    </lineage>
</organism>
<feature type="transmembrane region" description="Helical" evidence="12">
    <location>
        <begin position="316"/>
        <end position="337"/>
    </location>
</feature>
<evidence type="ECO:0000256" key="8">
    <source>
        <dbReference type="ARBA" id="ARBA00023326"/>
    </source>
</evidence>
<dbReference type="KEGG" id="blag:BLTE_09530"/>
<evidence type="ECO:0000256" key="5">
    <source>
        <dbReference type="ARBA" id="ARBA00023180"/>
    </source>
</evidence>